<dbReference type="EMBL" id="JXTC01000156">
    <property type="protein sequence ID" value="PON84865.1"/>
    <property type="molecule type" value="Genomic_DNA"/>
</dbReference>
<evidence type="ECO:0000313" key="2">
    <source>
        <dbReference type="Proteomes" id="UP000237000"/>
    </source>
</evidence>
<dbReference type="AlphaFoldDB" id="A0A2P5EH48"/>
<name>A0A2P5EH48_TREOI</name>
<keyword evidence="2" id="KW-1185">Reference proteome</keyword>
<evidence type="ECO:0008006" key="3">
    <source>
        <dbReference type="Google" id="ProtNLM"/>
    </source>
</evidence>
<evidence type="ECO:0000313" key="1">
    <source>
        <dbReference type="EMBL" id="PON84865.1"/>
    </source>
</evidence>
<protein>
    <recommendedName>
        <fullName evidence="3">RNase H type-1 domain-containing protein</fullName>
    </recommendedName>
</protein>
<comment type="caution">
    <text evidence="1">The sequence shown here is derived from an EMBL/GenBank/DDBJ whole genome shotgun (WGS) entry which is preliminary data.</text>
</comment>
<proteinExistence type="predicted"/>
<dbReference type="Proteomes" id="UP000237000">
    <property type="component" value="Unassembled WGS sequence"/>
</dbReference>
<dbReference type="InterPro" id="IPR052929">
    <property type="entry name" value="RNase_H-like_EbsB-rel"/>
</dbReference>
<dbReference type="InParanoid" id="A0A2P5EH48"/>
<dbReference type="PANTHER" id="PTHR47074:SF11">
    <property type="entry name" value="REVERSE TRANSCRIPTASE-LIKE PROTEIN"/>
    <property type="match status" value="1"/>
</dbReference>
<sequence>MQNTSIPNVWHPPPTGCLKLNIDAALGPRKNVIDIRGFLEIVLVLLTHDLPSSLAESNSLNAVNALRECCFDSVEGHILRDISALLSYLGDVSCSYVSRLGNNVAQNLAHWSFKFLVDRVWNDECPDVHIIFLVLY</sequence>
<organism evidence="1 2">
    <name type="scientific">Trema orientale</name>
    <name type="common">Charcoal tree</name>
    <name type="synonym">Celtis orientalis</name>
    <dbReference type="NCBI Taxonomy" id="63057"/>
    <lineage>
        <taxon>Eukaryota</taxon>
        <taxon>Viridiplantae</taxon>
        <taxon>Streptophyta</taxon>
        <taxon>Embryophyta</taxon>
        <taxon>Tracheophyta</taxon>
        <taxon>Spermatophyta</taxon>
        <taxon>Magnoliopsida</taxon>
        <taxon>eudicotyledons</taxon>
        <taxon>Gunneridae</taxon>
        <taxon>Pentapetalae</taxon>
        <taxon>rosids</taxon>
        <taxon>fabids</taxon>
        <taxon>Rosales</taxon>
        <taxon>Cannabaceae</taxon>
        <taxon>Trema</taxon>
    </lineage>
</organism>
<gene>
    <name evidence="1" type="ORF">TorRG33x02_194170</name>
</gene>
<accession>A0A2P5EH48</accession>
<dbReference type="PANTHER" id="PTHR47074">
    <property type="entry name" value="BNAC02G40300D PROTEIN"/>
    <property type="match status" value="1"/>
</dbReference>
<reference evidence="2" key="1">
    <citation type="submission" date="2016-06" db="EMBL/GenBank/DDBJ databases">
        <title>Parallel loss of symbiosis genes in relatives of nitrogen-fixing non-legume Parasponia.</title>
        <authorList>
            <person name="Van Velzen R."/>
            <person name="Holmer R."/>
            <person name="Bu F."/>
            <person name="Rutten L."/>
            <person name="Van Zeijl A."/>
            <person name="Liu W."/>
            <person name="Santuari L."/>
            <person name="Cao Q."/>
            <person name="Sharma T."/>
            <person name="Shen D."/>
            <person name="Roswanjaya Y."/>
            <person name="Wardhani T."/>
            <person name="Kalhor M.S."/>
            <person name="Jansen J."/>
            <person name="Van den Hoogen J."/>
            <person name="Gungor B."/>
            <person name="Hartog M."/>
            <person name="Hontelez J."/>
            <person name="Verver J."/>
            <person name="Yang W.-C."/>
            <person name="Schijlen E."/>
            <person name="Repin R."/>
            <person name="Schilthuizen M."/>
            <person name="Schranz E."/>
            <person name="Heidstra R."/>
            <person name="Miyata K."/>
            <person name="Fedorova E."/>
            <person name="Kohlen W."/>
            <person name="Bisseling T."/>
            <person name="Smit S."/>
            <person name="Geurts R."/>
        </authorList>
    </citation>
    <scope>NUCLEOTIDE SEQUENCE [LARGE SCALE GENOMIC DNA]</scope>
    <source>
        <strain evidence="2">cv. RG33-2</strain>
    </source>
</reference>
<dbReference type="OrthoDB" id="10344484at2759"/>